<protein>
    <submittedName>
        <fullName evidence="1">Uncharacterized protein</fullName>
    </submittedName>
</protein>
<accession>A0A8D9HQL5</accession>
<dbReference type="EMBL" id="LS974623">
    <property type="protein sequence ID" value="CAG7904003.1"/>
    <property type="molecule type" value="Genomic_DNA"/>
</dbReference>
<feature type="non-terminal residue" evidence="1">
    <location>
        <position position="1"/>
    </location>
</feature>
<dbReference type="AlphaFoldDB" id="A0A8D9HQL5"/>
<name>A0A8D9HQL5_BRACM</name>
<organism evidence="1 2">
    <name type="scientific">Brassica campestris</name>
    <name type="common">Field mustard</name>
    <dbReference type="NCBI Taxonomy" id="3711"/>
    <lineage>
        <taxon>Eukaryota</taxon>
        <taxon>Viridiplantae</taxon>
        <taxon>Streptophyta</taxon>
        <taxon>Embryophyta</taxon>
        <taxon>Tracheophyta</taxon>
        <taxon>Spermatophyta</taxon>
        <taxon>Magnoliopsida</taxon>
        <taxon>eudicotyledons</taxon>
        <taxon>Gunneridae</taxon>
        <taxon>Pentapetalae</taxon>
        <taxon>rosids</taxon>
        <taxon>malvids</taxon>
        <taxon>Brassicales</taxon>
        <taxon>Brassicaceae</taxon>
        <taxon>Brassiceae</taxon>
        <taxon>Brassica</taxon>
    </lineage>
</organism>
<sequence length="52" mass="6037">LFVYLRTYIESAFPYNVLVRCSLNKQVITCNAQQVELGVNDSHYAITHVNYK</sequence>
<dbReference type="Proteomes" id="UP000694005">
    <property type="component" value="Chromosome A07"/>
</dbReference>
<evidence type="ECO:0000313" key="2">
    <source>
        <dbReference type="Proteomes" id="UP000694005"/>
    </source>
</evidence>
<proteinExistence type="predicted"/>
<reference evidence="1 2" key="1">
    <citation type="submission" date="2021-07" db="EMBL/GenBank/DDBJ databases">
        <authorList>
            <consortium name="Genoscope - CEA"/>
            <person name="William W."/>
        </authorList>
    </citation>
    <scope>NUCLEOTIDE SEQUENCE [LARGE SCALE GENOMIC DNA]</scope>
</reference>
<gene>
    <name evidence="1" type="ORF">BRAPAZ1V2_A07P36470.2</name>
</gene>
<evidence type="ECO:0000313" key="1">
    <source>
        <dbReference type="EMBL" id="CAG7904003.1"/>
    </source>
</evidence>
<dbReference type="Gramene" id="A07p36470.2_BraZ1">
    <property type="protein sequence ID" value="A07p36470.2_BraZ1.CDS.1"/>
    <property type="gene ID" value="A07g36470.2_BraZ1"/>
</dbReference>